<reference evidence="1" key="1">
    <citation type="submission" date="2014-09" db="EMBL/GenBank/DDBJ databases">
        <authorList>
            <person name="Magalhaes I.L.F."/>
            <person name="Oliveira U."/>
            <person name="Santos F.R."/>
            <person name="Vidigal T.H.D.A."/>
            <person name="Brescovit A.D."/>
            <person name="Santos A.J."/>
        </authorList>
    </citation>
    <scope>NUCLEOTIDE SEQUENCE</scope>
    <source>
        <tissue evidence="1">Shoot tissue taken approximately 20 cm above the soil surface</tissue>
    </source>
</reference>
<name>A0A0A9HHX8_ARUDO</name>
<sequence>MLSDCYWNKMTLDWWKLPKIMGKMPYILLPDRDMLELSKHYLRKILS</sequence>
<dbReference type="AlphaFoldDB" id="A0A0A9HHX8"/>
<evidence type="ECO:0000313" key="1">
    <source>
        <dbReference type="EMBL" id="JAE36765.1"/>
    </source>
</evidence>
<proteinExistence type="predicted"/>
<reference evidence="1" key="2">
    <citation type="journal article" date="2015" name="Data Brief">
        <title>Shoot transcriptome of the giant reed, Arundo donax.</title>
        <authorList>
            <person name="Barrero R.A."/>
            <person name="Guerrero F.D."/>
            <person name="Moolhuijzen P."/>
            <person name="Goolsby J.A."/>
            <person name="Tidwell J."/>
            <person name="Bellgard S.E."/>
            <person name="Bellgard M.I."/>
        </authorList>
    </citation>
    <scope>NUCLEOTIDE SEQUENCE</scope>
    <source>
        <tissue evidence="1">Shoot tissue taken approximately 20 cm above the soil surface</tissue>
    </source>
</reference>
<organism evidence="1">
    <name type="scientific">Arundo donax</name>
    <name type="common">Giant reed</name>
    <name type="synonym">Donax arundinaceus</name>
    <dbReference type="NCBI Taxonomy" id="35708"/>
    <lineage>
        <taxon>Eukaryota</taxon>
        <taxon>Viridiplantae</taxon>
        <taxon>Streptophyta</taxon>
        <taxon>Embryophyta</taxon>
        <taxon>Tracheophyta</taxon>
        <taxon>Spermatophyta</taxon>
        <taxon>Magnoliopsida</taxon>
        <taxon>Liliopsida</taxon>
        <taxon>Poales</taxon>
        <taxon>Poaceae</taxon>
        <taxon>PACMAD clade</taxon>
        <taxon>Arundinoideae</taxon>
        <taxon>Arundineae</taxon>
        <taxon>Arundo</taxon>
    </lineage>
</organism>
<dbReference type="EMBL" id="GBRH01161131">
    <property type="protein sequence ID" value="JAE36765.1"/>
    <property type="molecule type" value="Transcribed_RNA"/>
</dbReference>
<protein>
    <submittedName>
        <fullName evidence="1">Uncharacterized protein</fullName>
    </submittedName>
</protein>
<accession>A0A0A9HHX8</accession>